<dbReference type="InterPro" id="IPR026591">
    <property type="entry name" value="Sirtuin_cat_small_dom_sf"/>
</dbReference>
<sequence length="356" mass="38867">MPALAATLRLLRRALFRERLPVVPGCLPVSSGGAAVVADQRILKHASIESFAHYLRKHKCSSVLVLTGAGISTSAGIPDFRTPGTGLYDNLGKYNLPSPQSIFDIDFFRRNPNPFFLLARELYPGNFKPTPGHFFIKLLAEKGILLRNFTQNIDTLERVAGIREEFLVEAHGSFASAKCVGGRLKPKPNQYQSSENENNPNHSSSEEEAEESEEPYTAPCGATYTQEWVKEQVFAGKIPTCENPDCPAGLVKPDITFFGEQLPARFFTCLKTDFAKADAVIVMGSSLKVSPFAMLPLLLSKDVPRLLINNEVVGNFNPDNGKDAVFLGSCDDGCRALAALLGLEEELEEMIEAGAS</sequence>
<keyword evidence="14" id="KW-1185">Reference proteome</keyword>
<feature type="domain" description="Deacetylase sirtuin-type" evidence="12">
    <location>
        <begin position="41"/>
        <end position="344"/>
    </location>
</feature>
<feature type="binding site" evidence="8">
    <location>
        <begin position="151"/>
        <end position="154"/>
    </location>
    <ligand>
        <name>NAD(+)</name>
        <dbReference type="ChEBI" id="CHEBI:57540"/>
    </ligand>
</feature>
<comment type="caution">
    <text evidence="13">The sequence shown here is derived from an EMBL/GenBank/DDBJ whole genome shotgun (WGS) entry which is preliminary data.</text>
</comment>
<evidence type="ECO:0000256" key="7">
    <source>
        <dbReference type="PIRSR" id="PIRSR037938-1"/>
    </source>
</evidence>
<feature type="binding site" evidence="8">
    <location>
        <begin position="309"/>
        <end position="311"/>
    </location>
    <ligand>
        <name>NAD(+)</name>
        <dbReference type="ChEBI" id="CHEBI:57540"/>
    </ligand>
</feature>
<evidence type="ECO:0000256" key="8">
    <source>
        <dbReference type="PIRSR" id="PIRSR037938-2"/>
    </source>
</evidence>
<evidence type="ECO:0000256" key="10">
    <source>
        <dbReference type="PROSITE-ProRule" id="PRU00236"/>
    </source>
</evidence>
<accession>A0A507EST5</accession>
<dbReference type="STRING" id="246404.A0A507EST5"/>
<dbReference type="PANTHER" id="PTHR11085">
    <property type="entry name" value="NAD-DEPENDENT PROTEIN DEACYLASE SIRTUIN-5, MITOCHONDRIAL-RELATED"/>
    <property type="match status" value="1"/>
</dbReference>
<dbReference type="InterPro" id="IPR026590">
    <property type="entry name" value="Ssirtuin_cat_dom"/>
</dbReference>
<feature type="binding site" evidence="9">
    <location>
        <position position="241"/>
    </location>
    <ligand>
        <name>Zn(2+)</name>
        <dbReference type="ChEBI" id="CHEBI:29105"/>
    </ligand>
</feature>
<comment type="similarity">
    <text evidence="1 6">Belongs to the sirtuin family. Class I subfamily.</text>
</comment>
<evidence type="ECO:0000313" key="14">
    <source>
        <dbReference type="Proteomes" id="UP000320333"/>
    </source>
</evidence>
<feature type="binding site" evidence="8">
    <location>
        <begin position="79"/>
        <end position="81"/>
    </location>
    <ligand>
        <name>NAD(+)</name>
        <dbReference type="ChEBI" id="CHEBI:57540"/>
    </ligand>
</feature>
<feature type="binding site" evidence="8">
    <location>
        <position position="330"/>
    </location>
    <ligand>
        <name>NAD(+)</name>
        <dbReference type="ChEBI" id="CHEBI:57540"/>
    </ligand>
</feature>
<protein>
    <recommendedName>
        <fullName evidence="6">NAD-dependent protein deacetylase</fullName>
        <ecNumber evidence="6">2.3.1.286</ecNumber>
    </recommendedName>
</protein>
<dbReference type="AlphaFoldDB" id="A0A507EST5"/>
<proteinExistence type="inferred from homology"/>
<dbReference type="GO" id="GO:0070403">
    <property type="term" value="F:NAD+ binding"/>
    <property type="evidence" value="ECO:0007669"/>
    <property type="project" value="UniProtKB-UniRule"/>
</dbReference>
<dbReference type="OrthoDB" id="420264at2759"/>
<name>A0A507EST5_9FUNG</name>
<evidence type="ECO:0000256" key="2">
    <source>
        <dbReference type="ARBA" id="ARBA00022679"/>
    </source>
</evidence>
<comment type="caution">
    <text evidence="10">Lacks conserved residue(s) required for the propagation of feature annotation.</text>
</comment>
<evidence type="ECO:0000256" key="4">
    <source>
        <dbReference type="ARBA" id="ARBA00022833"/>
    </source>
</evidence>
<comment type="cofactor">
    <cofactor evidence="9">
        <name>Zn(2+)</name>
        <dbReference type="ChEBI" id="CHEBI:29105"/>
    </cofactor>
    <text evidence="9">Binds 1 zinc ion per subunit.</text>
</comment>
<feature type="binding site" evidence="9">
    <location>
        <position position="179"/>
    </location>
    <ligand>
        <name>Zn(2+)</name>
        <dbReference type="ChEBI" id="CHEBI:29105"/>
    </ligand>
</feature>
<gene>
    <name evidence="13" type="ORF">CcCBS67573_g07539</name>
</gene>
<evidence type="ECO:0000256" key="6">
    <source>
        <dbReference type="PIRNR" id="PIRNR037938"/>
    </source>
</evidence>
<feature type="binding site" evidence="8">
    <location>
        <begin position="69"/>
        <end position="73"/>
    </location>
    <ligand>
        <name>NAD(+)</name>
        <dbReference type="ChEBI" id="CHEBI:57540"/>
    </ligand>
</feature>
<dbReference type="EMBL" id="QEAP01000402">
    <property type="protein sequence ID" value="TPX67309.1"/>
    <property type="molecule type" value="Genomic_DNA"/>
</dbReference>
<dbReference type="EC" id="2.3.1.286" evidence="6"/>
<dbReference type="SUPFAM" id="SSF52467">
    <property type="entry name" value="DHS-like NAD/FAD-binding domain"/>
    <property type="match status" value="1"/>
</dbReference>
<dbReference type="InterPro" id="IPR029035">
    <property type="entry name" value="DHS-like_NAD/FAD-binding_dom"/>
</dbReference>
<dbReference type="GO" id="GO:0005634">
    <property type="term" value="C:nucleus"/>
    <property type="evidence" value="ECO:0007669"/>
    <property type="project" value="TreeGrafter"/>
</dbReference>
<dbReference type="GO" id="GO:0008270">
    <property type="term" value="F:zinc ion binding"/>
    <property type="evidence" value="ECO:0007669"/>
    <property type="project" value="UniProtKB-UniRule"/>
</dbReference>
<dbReference type="Gene3D" id="3.30.1600.10">
    <property type="entry name" value="SIR2/SIRT2 'Small Domain"/>
    <property type="match status" value="1"/>
</dbReference>
<reference evidence="13 14" key="1">
    <citation type="journal article" date="2019" name="Sci. Rep.">
        <title>Comparative genomics of chytrid fungi reveal insights into the obligate biotrophic and pathogenic lifestyle of Synchytrium endobioticum.</title>
        <authorList>
            <person name="van de Vossenberg B.T.L.H."/>
            <person name="Warris S."/>
            <person name="Nguyen H.D.T."/>
            <person name="van Gent-Pelzer M.P.E."/>
            <person name="Joly D.L."/>
            <person name="van de Geest H.C."/>
            <person name="Bonants P.J.M."/>
            <person name="Smith D.S."/>
            <person name="Levesque C.A."/>
            <person name="van der Lee T.A.J."/>
        </authorList>
    </citation>
    <scope>NUCLEOTIDE SEQUENCE [LARGE SCALE GENOMIC DNA]</scope>
    <source>
        <strain evidence="13 14">CBS 675.73</strain>
    </source>
</reference>
<feature type="active site" description="Proton acceptor" evidence="7">
    <location>
        <position position="171"/>
    </location>
</feature>
<organism evidence="13 14">
    <name type="scientific">Chytriomyces confervae</name>
    <dbReference type="NCBI Taxonomy" id="246404"/>
    <lineage>
        <taxon>Eukaryota</taxon>
        <taxon>Fungi</taxon>
        <taxon>Fungi incertae sedis</taxon>
        <taxon>Chytridiomycota</taxon>
        <taxon>Chytridiomycota incertae sedis</taxon>
        <taxon>Chytridiomycetes</taxon>
        <taxon>Chytridiales</taxon>
        <taxon>Chytriomycetaceae</taxon>
        <taxon>Chytriomyces</taxon>
    </lineage>
</organism>
<dbReference type="InterPro" id="IPR050134">
    <property type="entry name" value="NAD-dep_sirtuin_deacylases"/>
</dbReference>
<feature type="compositionally biased region" description="Low complexity" evidence="11">
    <location>
        <begin position="193"/>
        <end position="203"/>
    </location>
</feature>
<comment type="catalytic activity">
    <reaction evidence="6">
        <text>N(6)-acetyl-L-lysyl-[protein] + NAD(+) + H2O = 2''-O-acetyl-ADP-D-ribose + nicotinamide + L-lysyl-[protein]</text>
        <dbReference type="Rhea" id="RHEA:43636"/>
        <dbReference type="Rhea" id="RHEA-COMP:9752"/>
        <dbReference type="Rhea" id="RHEA-COMP:10731"/>
        <dbReference type="ChEBI" id="CHEBI:15377"/>
        <dbReference type="ChEBI" id="CHEBI:17154"/>
        <dbReference type="ChEBI" id="CHEBI:29969"/>
        <dbReference type="ChEBI" id="CHEBI:57540"/>
        <dbReference type="ChEBI" id="CHEBI:61930"/>
        <dbReference type="ChEBI" id="CHEBI:83767"/>
        <dbReference type="EC" id="2.3.1.286"/>
    </reaction>
</comment>
<evidence type="ECO:0000256" key="5">
    <source>
        <dbReference type="ARBA" id="ARBA00023027"/>
    </source>
</evidence>
<evidence type="ECO:0000256" key="3">
    <source>
        <dbReference type="ARBA" id="ARBA00022723"/>
    </source>
</evidence>
<feature type="binding site" evidence="9">
    <location>
        <position position="246"/>
    </location>
    <ligand>
        <name>Zn(2+)</name>
        <dbReference type="ChEBI" id="CHEBI:29105"/>
    </ligand>
</feature>
<dbReference type="InterPro" id="IPR017328">
    <property type="entry name" value="Sirtuin_class_I"/>
</dbReference>
<evidence type="ECO:0000256" key="1">
    <source>
        <dbReference type="ARBA" id="ARBA00006924"/>
    </source>
</evidence>
<keyword evidence="4 6" id="KW-0862">Zinc</keyword>
<evidence type="ECO:0000256" key="11">
    <source>
        <dbReference type="SAM" id="MobiDB-lite"/>
    </source>
</evidence>
<keyword evidence="3 6" id="KW-0479">Metal-binding</keyword>
<dbReference type="PIRSF" id="PIRSF037938">
    <property type="entry name" value="SIR2_euk"/>
    <property type="match status" value="1"/>
</dbReference>
<dbReference type="Proteomes" id="UP000320333">
    <property type="component" value="Unassembled WGS sequence"/>
</dbReference>
<keyword evidence="2 6" id="KW-0808">Transferase</keyword>
<dbReference type="PANTHER" id="PTHR11085:SF6">
    <property type="entry name" value="NAD-DEPENDENT PROTEIN DEACETYLASE SIRTUIN-2"/>
    <property type="match status" value="1"/>
</dbReference>
<evidence type="ECO:0000313" key="13">
    <source>
        <dbReference type="EMBL" id="TPX67309.1"/>
    </source>
</evidence>
<dbReference type="Gene3D" id="3.40.50.1220">
    <property type="entry name" value="TPP-binding domain"/>
    <property type="match status" value="2"/>
</dbReference>
<keyword evidence="5 6" id="KW-0520">NAD</keyword>
<dbReference type="GO" id="GO:0017136">
    <property type="term" value="F:histone deacetylase activity, NAD-dependent"/>
    <property type="evidence" value="ECO:0007669"/>
    <property type="project" value="InterPro"/>
</dbReference>
<dbReference type="Pfam" id="PF02146">
    <property type="entry name" value="SIR2"/>
    <property type="match status" value="1"/>
</dbReference>
<evidence type="ECO:0000256" key="9">
    <source>
        <dbReference type="PIRSR" id="PIRSR037938-3"/>
    </source>
</evidence>
<evidence type="ECO:0000259" key="12">
    <source>
        <dbReference type="PROSITE" id="PS50305"/>
    </source>
</evidence>
<dbReference type="InterPro" id="IPR003000">
    <property type="entry name" value="Sirtuin"/>
</dbReference>
<dbReference type="PROSITE" id="PS50305">
    <property type="entry name" value="SIRTUIN"/>
    <property type="match status" value="1"/>
</dbReference>
<feature type="region of interest" description="Disordered" evidence="11">
    <location>
        <begin position="185"/>
        <end position="217"/>
    </location>
</feature>